<dbReference type="Pfam" id="PF04138">
    <property type="entry name" value="GtrA_DPMS_TM"/>
    <property type="match status" value="1"/>
</dbReference>
<dbReference type="PANTHER" id="PTHR38459">
    <property type="entry name" value="PROPHAGE BACTOPRENOL-LINKED GLUCOSE TRANSLOCASE HOMOLOG"/>
    <property type="match status" value="1"/>
</dbReference>
<dbReference type="EMBL" id="NMOS02000001">
    <property type="protein sequence ID" value="RDH41109.1"/>
    <property type="molecule type" value="Genomic_DNA"/>
</dbReference>
<feature type="transmembrane region" description="Helical" evidence="6">
    <location>
        <begin position="102"/>
        <end position="120"/>
    </location>
</feature>
<accession>A0A370CJT6</accession>
<comment type="caution">
    <text evidence="8">The sequence shown here is derived from an EMBL/GenBank/DDBJ whole genome shotgun (WGS) entry which is preliminary data.</text>
</comment>
<dbReference type="AlphaFoldDB" id="A0A370CJT6"/>
<evidence type="ECO:0000313" key="8">
    <source>
        <dbReference type="EMBL" id="RDH41109.1"/>
    </source>
</evidence>
<evidence type="ECO:0000259" key="7">
    <source>
        <dbReference type="Pfam" id="PF04138"/>
    </source>
</evidence>
<organism evidence="8 9">
    <name type="scientific">Candidatus Aquirickettsiella gammari</name>
    <dbReference type="NCBI Taxonomy" id="2016198"/>
    <lineage>
        <taxon>Bacteria</taxon>
        <taxon>Pseudomonadati</taxon>
        <taxon>Pseudomonadota</taxon>
        <taxon>Gammaproteobacteria</taxon>
        <taxon>Legionellales</taxon>
        <taxon>Coxiellaceae</taxon>
        <taxon>Candidatus Aquirickettsiella</taxon>
    </lineage>
</organism>
<feature type="transmembrane region" description="Helical" evidence="6">
    <location>
        <begin position="36"/>
        <end position="55"/>
    </location>
</feature>
<feature type="transmembrane region" description="Helical" evidence="6">
    <location>
        <begin position="76"/>
        <end position="96"/>
    </location>
</feature>
<reference evidence="8 9" key="2">
    <citation type="journal article" date="2018" name="J. Invertebr. Pathol.">
        <title>'Candidatus Aquirickettsiella gammari' (Gammaproteobacteria: Legionellales: Coxiellaceae): A bacterial pathogen of the freshwater crustacean Gammarus fossarum (Malacostraca: Amphipoda).</title>
        <authorList>
            <person name="Bojko J."/>
            <person name="Dunn A.M."/>
            <person name="Stebbing P.D."/>
            <person name="van Aerle R."/>
            <person name="Bacela-Spychalska K."/>
            <person name="Bean T.P."/>
            <person name="Urrutia A."/>
            <person name="Stentiford G.D."/>
        </authorList>
    </citation>
    <scope>NUCLEOTIDE SEQUENCE [LARGE SCALE GENOMIC DNA]</scope>
    <source>
        <strain evidence="8">RA15029</strain>
    </source>
</reference>
<dbReference type="GO" id="GO:0000271">
    <property type="term" value="P:polysaccharide biosynthetic process"/>
    <property type="evidence" value="ECO:0007669"/>
    <property type="project" value="InterPro"/>
</dbReference>
<gene>
    <name evidence="8" type="ORF">CFE62_000365</name>
</gene>
<dbReference type="Proteomes" id="UP000226429">
    <property type="component" value="Unassembled WGS sequence"/>
</dbReference>
<keyword evidence="4 6" id="KW-1133">Transmembrane helix</keyword>
<feature type="domain" description="GtrA/DPMS transmembrane" evidence="7">
    <location>
        <begin position="10"/>
        <end position="122"/>
    </location>
</feature>
<evidence type="ECO:0000256" key="5">
    <source>
        <dbReference type="ARBA" id="ARBA00023136"/>
    </source>
</evidence>
<dbReference type="GO" id="GO:0005886">
    <property type="term" value="C:plasma membrane"/>
    <property type="evidence" value="ECO:0007669"/>
    <property type="project" value="TreeGrafter"/>
</dbReference>
<evidence type="ECO:0000256" key="6">
    <source>
        <dbReference type="SAM" id="Phobius"/>
    </source>
</evidence>
<proteinExistence type="inferred from homology"/>
<evidence type="ECO:0000313" key="9">
    <source>
        <dbReference type="Proteomes" id="UP000226429"/>
    </source>
</evidence>
<feature type="transmembrane region" description="Helical" evidence="6">
    <location>
        <begin position="12"/>
        <end position="30"/>
    </location>
</feature>
<comment type="subcellular location">
    <subcellularLocation>
        <location evidence="1">Membrane</location>
        <topology evidence="1">Multi-pass membrane protein</topology>
    </subcellularLocation>
</comment>
<comment type="similarity">
    <text evidence="2">Belongs to the GtrA family.</text>
</comment>
<evidence type="ECO:0000256" key="3">
    <source>
        <dbReference type="ARBA" id="ARBA00022692"/>
    </source>
</evidence>
<dbReference type="InterPro" id="IPR007267">
    <property type="entry name" value="GtrA_DPMS_TM"/>
</dbReference>
<keyword evidence="3 6" id="KW-0812">Transmembrane</keyword>
<dbReference type="InterPro" id="IPR051401">
    <property type="entry name" value="GtrA_CellWall_Glycosyl"/>
</dbReference>
<protein>
    <submittedName>
        <fullName evidence="8">GtrA family protein</fullName>
    </submittedName>
</protein>
<evidence type="ECO:0000256" key="2">
    <source>
        <dbReference type="ARBA" id="ARBA00009399"/>
    </source>
</evidence>
<reference evidence="8 9" key="1">
    <citation type="journal article" date="2017" name="Int. J. Syst. Evol. Microbiol.">
        <title>Aquarickettsiella crustaci n. gen. n. sp. (Gammaproteobacteria: Legionellales: Coxiellaceae); a bacterial pathogen of the freshwater crustacean: Gammarus fossarum (Malacostraca: Amphipoda).</title>
        <authorList>
            <person name="Bojko J."/>
            <person name="Dunn A.M."/>
            <person name="Stebbing P.D."/>
            <person name="Van Aerle R."/>
            <person name="Bacela-Spychalska K."/>
            <person name="Bean T.P."/>
            <person name="Stentiford G.D."/>
        </authorList>
    </citation>
    <scope>NUCLEOTIDE SEQUENCE [LARGE SCALE GENOMIC DNA]</scope>
    <source>
        <strain evidence="8">RA15029</strain>
    </source>
</reference>
<sequence>MKTIAKQFSRFFIVGAFSALVQFSILISLVEAFTVKAIWASTFGYIGGALVNYFLNHYFTFKSDLSHKKTLIRFSLNSIFGLLLNFTLMGIFLIYYSYVLSQIGASGVILIWNFLVHRYWTFGFKKDSIGGP</sequence>
<evidence type="ECO:0000256" key="1">
    <source>
        <dbReference type="ARBA" id="ARBA00004141"/>
    </source>
</evidence>
<evidence type="ECO:0000256" key="4">
    <source>
        <dbReference type="ARBA" id="ARBA00022989"/>
    </source>
</evidence>
<dbReference type="PANTHER" id="PTHR38459:SF1">
    <property type="entry name" value="PROPHAGE BACTOPRENOL-LINKED GLUCOSE TRANSLOCASE HOMOLOG"/>
    <property type="match status" value="1"/>
</dbReference>
<name>A0A370CJT6_9COXI</name>
<keyword evidence="5 6" id="KW-0472">Membrane</keyword>
<keyword evidence="9" id="KW-1185">Reference proteome</keyword>